<name>A0A397JE84_9GLOM</name>
<keyword evidence="2" id="KW-1185">Reference proteome</keyword>
<organism evidence="1 2">
    <name type="scientific">Diversispora epigaea</name>
    <dbReference type="NCBI Taxonomy" id="1348612"/>
    <lineage>
        <taxon>Eukaryota</taxon>
        <taxon>Fungi</taxon>
        <taxon>Fungi incertae sedis</taxon>
        <taxon>Mucoromycota</taxon>
        <taxon>Glomeromycotina</taxon>
        <taxon>Glomeromycetes</taxon>
        <taxon>Diversisporales</taxon>
        <taxon>Diversisporaceae</taxon>
        <taxon>Diversispora</taxon>
    </lineage>
</organism>
<evidence type="ECO:0000313" key="2">
    <source>
        <dbReference type="Proteomes" id="UP000266861"/>
    </source>
</evidence>
<accession>A0A397JE84</accession>
<protein>
    <submittedName>
        <fullName evidence="1">Uncharacterized protein</fullName>
    </submittedName>
</protein>
<gene>
    <name evidence="1" type="ORF">Glove_65g63</name>
</gene>
<comment type="caution">
    <text evidence="1">The sequence shown here is derived from an EMBL/GenBank/DDBJ whole genome shotgun (WGS) entry which is preliminary data.</text>
</comment>
<dbReference type="EMBL" id="PQFF01000062">
    <property type="protein sequence ID" value="RHZ85442.1"/>
    <property type="molecule type" value="Genomic_DNA"/>
</dbReference>
<proteinExistence type="predicted"/>
<sequence length="148" mass="16984">MSFASAHIKRLLPYHSYKVYLKALAKIVKSSAHIPNLFLYRSYKIAISKTTMTPKITGNKIIKKKEETPHLPNYLRTIALMLNGPLGKKKENWDTESQMSIASAHIKRLLPYHSCKVYPKAWSEMTRSSARIPNLLPYHSYRVAIIDA</sequence>
<dbReference type="Proteomes" id="UP000266861">
    <property type="component" value="Unassembled WGS sequence"/>
</dbReference>
<evidence type="ECO:0000313" key="1">
    <source>
        <dbReference type="EMBL" id="RHZ85442.1"/>
    </source>
</evidence>
<dbReference type="AlphaFoldDB" id="A0A397JE84"/>
<reference evidence="1 2" key="1">
    <citation type="submission" date="2018-08" db="EMBL/GenBank/DDBJ databases">
        <title>Genome and evolution of the arbuscular mycorrhizal fungus Diversispora epigaea (formerly Glomus versiforme) and its bacterial endosymbionts.</title>
        <authorList>
            <person name="Sun X."/>
            <person name="Fei Z."/>
            <person name="Harrison M."/>
        </authorList>
    </citation>
    <scope>NUCLEOTIDE SEQUENCE [LARGE SCALE GENOMIC DNA]</scope>
    <source>
        <strain evidence="1 2">IT104</strain>
    </source>
</reference>